<dbReference type="PANTHER" id="PTHR32385:SF15">
    <property type="entry name" value="INOSITOL PHOSPHOCERAMIDE MANNOSYLTRANSFERASE 1"/>
    <property type="match status" value="1"/>
</dbReference>
<dbReference type="Gene3D" id="3.90.550.20">
    <property type="match status" value="1"/>
</dbReference>
<protein>
    <submittedName>
        <fullName evidence="2">JmjC domain-containing protein</fullName>
    </submittedName>
</protein>
<dbReference type="PANTHER" id="PTHR32385">
    <property type="entry name" value="MANNOSYL PHOSPHORYLINOSITOL CERAMIDE SYNTHASE"/>
    <property type="match status" value="1"/>
</dbReference>
<proteinExistence type="predicted"/>
<dbReference type="InterPro" id="IPR029044">
    <property type="entry name" value="Nucleotide-diphossugar_trans"/>
</dbReference>
<dbReference type="InterPro" id="IPR051706">
    <property type="entry name" value="Glycosyltransferase_domain"/>
</dbReference>
<gene>
    <name evidence="1" type="ORF">C1SCF055_LOCUS32628</name>
</gene>
<keyword evidence="3" id="KW-1185">Reference proteome</keyword>
<dbReference type="SUPFAM" id="SSF51197">
    <property type="entry name" value="Clavaminate synthase-like"/>
    <property type="match status" value="1"/>
</dbReference>
<reference evidence="2 3" key="2">
    <citation type="submission" date="2024-05" db="EMBL/GenBank/DDBJ databases">
        <authorList>
            <person name="Chen Y."/>
            <person name="Shah S."/>
            <person name="Dougan E. K."/>
            <person name="Thang M."/>
            <person name="Chan C."/>
        </authorList>
    </citation>
    <scope>NUCLEOTIDE SEQUENCE [LARGE SCALE GENOMIC DNA]</scope>
</reference>
<name>A0A9P1DBY7_9DINO</name>
<dbReference type="Proteomes" id="UP001152797">
    <property type="component" value="Unassembled WGS sequence"/>
</dbReference>
<dbReference type="Pfam" id="PF05704">
    <property type="entry name" value="Caps_synth"/>
    <property type="match status" value="1"/>
</dbReference>
<dbReference type="EMBL" id="CAMXCT030003957">
    <property type="protein sequence ID" value="CAL4794355.1"/>
    <property type="molecule type" value="Genomic_DNA"/>
</dbReference>
<dbReference type="EMBL" id="CAMXCT010003957">
    <property type="protein sequence ID" value="CAI4007043.1"/>
    <property type="molecule type" value="Genomic_DNA"/>
</dbReference>
<dbReference type="AlphaFoldDB" id="A0A9P1DBY7"/>
<organism evidence="1">
    <name type="scientific">Cladocopium goreaui</name>
    <dbReference type="NCBI Taxonomy" id="2562237"/>
    <lineage>
        <taxon>Eukaryota</taxon>
        <taxon>Sar</taxon>
        <taxon>Alveolata</taxon>
        <taxon>Dinophyceae</taxon>
        <taxon>Suessiales</taxon>
        <taxon>Symbiodiniaceae</taxon>
        <taxon>Cladocopium</taxon>
    </lineage>
</organism>
<evidence type="ECO:0000313" key="1">
    <source>
        <dbReference type="EMBL" id="CAI4007043.1"/>
    </source>
</evidence>
<sequence length="673" mass="75393">MFHEGPQVLPVSHHLCGAGGAAFFLSCLAQRAADVEVIYEEQRCGTQSTLRRKKFKEALRDLDALRSASPMWLCDETLVATMDDFGLSELPGCDRDMLKCFVELGPPSSCALWFATAGALSCWRRDPICWSTQILVLLGSATVQLSAAAPIHALPSGLGDAAVAPVAPTSKDWLTIPAGQMLVIPPGWWYALGCSEKLLAIQMQSLRKEDATWALAKLLTSLGHSPRCDATPEQLAQEAATAVAAVAPERFQRCLRGLFPLPKGFELELEDDSEASQQRLLNVMWDLTAVHPDFVATGRCLPPESISWSRQSLEAFVVTAGFWRPPQLVRRTVRRCPLFPLTEWPLPGRHAPLSQSAFPRIIWMFWAQGDGKGLGFFRRACIQSWVCNNPAWRVVLLSVSSCFSFIATSDLPEKWQYLRWDVLSDAVRLALLARHGGVYVDISVVCTKPLDDWLNLSSSATDIDLEAFYYPKFGRSDHTNRGEFVENWFLASPKCSELMQRWHAAFLQFWKGRTDATQDGGLLASGMFKDIDLQAMREDQTNYLTMHCCFKWLIDSDPFARQRWQTATALHSGDAAIGWIRELGGVEQNWNETNVACFHVARWLYKNDTAWVSELIQRAPMLKFVGAHASIFDKQPEQNLMQQGTCMCFLMNHSVAWSTGPEVLEFDTFEVVN</sequence>
<dbReference type="GO" id="GO:0051999">
    <property type="term" value="P:mannosyl-inositol phosphorylceramide biosynthetic process"/>
    <property type="evidence" value="ECO:0007669"/>
    <property type="project" value="TreeGrafter"/>
</dbReference>
<reference evidence="1" key="1">
    <citation type="submission" date="2022-10" db="EMBL/GenBank/DDBJ databases">
        <authorList>
            <person name="Chen Y."/>
            <person name="Dougan E. K."/>
            <person name="Chan C."/>
            <person name="Rhodes N."/>
            <person name="Thang M."/>
        </authorList>
    </citation>
    <scope>NUCLEOTIDE SEQUENCE</scope>
</reference>
<evidence type="ECO:0000313" key="2">
    <source>
        <dbReference type="EMBL" id="CAL4794355.1"/>
    </source>
</evidence>
<dbReference type="SUPFAM" id="SSF53448">
    <property type="entry name" value="Nucleotide-diphospho-sugar transferases"/>
    <property type="match status" value="1"/>
</dbReference>
<dbReference type="InterPro" id="IPR008441">
    <property type="entry name" value="AfumC-like_glycosyl_Trfase"/>
</dbReference>
<dbReference type="OrthoDB" id="409543at2759"/>
<evidence type="ECO:0000313" key="3">
    <source>
        <dbReference type="Proteomes" id="UP001152797"/>
    </source>
</evidence>
<dbReference type="GO" id="GO:0016020">
    <property type="term" value="C:membrane"/>
    <property type="evidence" value="ECO:0007669"/>
    <property type="project" value="GOC"/>
</dbReference>
<dbReference type="GO" id="GO:0000030">
    <property type="term" value="F:mannosyltransferase activity"/>
    <property type="evidence" value="ECO:0007669"/>
    <property type="project" value="TreeGrafter"/>
</dbReference>
<comment type="caution">
    <text evidence="1">The sequence shown here is derived from an EMBL/GenBank/DDBJ whole genome shotgun (WGS) entry which is preliminary data.</text>
</comment>
<dbReference type="EMBL" id="CAMXCT020003957">
    <property type="protein sequence ID" value="CAL1160418.1"/>
    <property type="molecule type" value="Genomic_DNA"/>
</dbReference>
<dbReference type="Gene3D" id="2.60.120.650">
    <property type="entry name" value="Cupin"/>
    <property type="match status" value="1"/>
</dbReference>
<accession>A0A9P1DBY7</accession>